<sequence>MTSIELDLKINVEAFTAEQRRAAARGLHKATRHVLTASNQRVPFETGDLERSGRPVVDEVNLRGVISYDQPYAVAQHEELGYRHERGQAKYLESALREEADTVRELIAAELRRALR</sequence>
<reference evidence="1" key="2">
    <citation type="submission" date="2022-09" db="EMBL/GenBank/DDBJ databases">
        <authorList>
            <person name="Sun Q."/>
            <person name="Ohkuma M."/>
        </authorList>
    </citation>
    <scope>NUCLEOTIDE SEQUENCE</scope>
    <source>
        <strain evidence="1">JCM 3093</strain>
    </source>
</reference>
<evidence type="ECO:0000313" key="2">
    <source>
        <dbReference type="Proteomes" id="UP000627984"/>
    </source>
</evidence>
<dbReference type="EMBL" id="BMQD01000023">
    <property type="protein sequence ID" value="GGK90225.1"/>
    <property type="molecule type" value="Genomic_DNA"/>
</dbReference>
<accession>A0AA37F774</accession>
<organism evidence="1 2">
    <name type="scientific">Planomonospora parontospora</name>
    <dbReference type="NCBI Taxonomy" id="58119"/>
    <lineage>
        <taxon>Bacteria</taxon>
        <taxon>Bacillati</taxon>
        <taxon>Actinomycetota</taxon>
        <taxon>Actinomycetes</taxon>
        <taxon>Streptosporangiales</taxon>
        <taxon>Streptosporangiaceae</taxon>
        <taxon>Planomonospora</taxon>
    </lineage>
</organism>
<dbReference type="RefSeq" id="WP_204054671.1">
    <property type="nucleotide sequence ID" value="NZ_BMQD01000023.1"/>
</dbReference>
<protein>
    <recommendedName>
        <fullName evidence="3">HK97 gp10 family phage protein</fullName>
    </recommendedName>
</protein>
<reference evidence="1" key="1">
    <citation type="journal article" date="2014" name="Int. J. Syst. Evol. Microbiol.">
        <title>Complete genome sequence of Corynebacterium casei LMG S-19264T (=DSM 44701T), isolated from a smear-ripened cheese.</title>
        <authorList>
            <consortium name="US DOE Joint Genome Institute (JGI-PGF)"/>
            <person name="Walter F."/>
            <person name="Albersmeier A."/>
            <person name="Kalinowski J."/>
            <person name="Ruckert C."/>
        </authorList>
    </citation>
    <scope>NUCLEOTIDE SEQUENCE</scope>
    <source>
        <strain evidence="1">JCM 3093</strain>
    </source>
</reference>
<name>A0AA37F774_9ACTN</name>
<proteinExistence type="predicted"/>
<dbReference type="Proteomes" id="UP000627984">
    <property type="component" value="Unassembled WGS sequence"/>
</dbReference>
<evidence type="ECO:0000313" key="1">
    <source>
        <dbReference type="EMBL" id="GGK90225.1"/>
    </source>
</evidence>
<gene>
    <name evidence="1" type="ORF">GCM10010126_57070</name>
</gene>
<evidence type="ECO:0008006" key="3">
    <source>
        <dbReference type="Google" id="ProtNLM"/>
    </source>
</evidence>
<dbReference type="AlphaFoldDB" id="A0AA37F774"/>
<comment type="caution">
    <text evidence="1">The sequence shown here is derived from an EMBL/GenBank/DDBJ whole genome shotgun (WGS) entry which is preliminary data.</text>
</comment>